<gene>
    <name evidence="3" type="ORF">CLV71_102592</name>
</gene>
<dbReference type="EMBL" id="SOCP01000002">
    <property type="protein sequence ID" value="TDV56525.1"/>
    <property type="molecule type" value="Genomic_DNA"/>
</dbReference>
<dbReference type="SUPFAM" id="SSF56059">
    <property type="entry name" value="Glutathione synthetase ATP-binding domain-like"/>
    <property type="match status" value="1"/>
</dbReference>
<evidence type="ECO:0000259" key="2">
    <source>
        <dbReference type="PROSITE" id="PS50975"/>
    </source>
</evidence>
<dbReference type="PANTHER" id="PTHR42793:SF1">
    <property type="entry name" value="PEPTIDYL-LYSINE N-ACETYLTRANSFERASE PATZ"/>
    <property type="match status" value="1"/>
</dbReference>
<dbReference type="SUPFAM" id="SSF51735">
    <property type="entry name" value="NAD(P)-binding Rossmann-fold domains"/>
    <property type="match status" value="1"/>
</dbReference>
<dbReference type="Proteomes" id="UP000294927">
    <property type="component" value="Unassembled WGS sequence"/>
</dbReference>
<name>A0A4R7W2Z7_9PSEU</name>
<sequence>MIETLLSPSRIAIVGSLSKETGLGARTLRHLTEARCPAEIVTGAVSEVDVAVVAVPAAAVPEVLTGLDGRAAHIIVVSSGFDEAGDATTLRAEHSRILGPNTVGLHYAPSRSMLTFAAAFDDMTDCRHGSGVVLLSQSGAFGARLLRSARRHGVDYDGFIATGNEHDYSAVELAIELVASDTHRPRTIALYLESVRDVDALDRMLAAARAAEVRVVALLGGASESGAGAARSHTAAVSPDHAVLTELCLMHGAVVVGSDRELVDATVALSVLPSARGGRIGVVTGSGGAGVVAADMLAARGLALTPLSPGAQASIGALLPTYASATNPVDVTAQVIGDTGAVANVRAALVDTGEVDAVLVIGRAEQAAAVAGDHGVPVVLAVLDGDATSVADHVRRGEPVLPSLEAACNAVRALVTGGVDKPATLPEPGTGAMFAAEDTASSARFLAEAGVPVAPWQEVHDVDAAVAAGTELGWPVVVKANLPTLAHKAASGGVRLDVGPDGIAEVATALLALAPSVIVATQLRAGPELFVGVRRDPLLGLVTAAGLGGGHLELIGRTVTVPATAPPEWLAERLRAVVFARAGDRYAHLPDLLAATAATLTGLAVRHDLALVECNPLVEVDSGLIALDARVVAA</sequence>
<dbReference type="InterPro" id="IPR032875">
    <property type="entry name" value="Succ_CoA_lig_flav_dom"/>
</dbReference>
<keyword evidence="1" id="KW-0547">Nucleotide-binding</keyword>
<evidence type="ECO:0000256" key="1">
    <source>
        <dbReference type="PROSITE-ProRule" id="PRU00409"/>
    </source>
</evidence>
<proteinExistence type="predicted"/>
<dbReference type="InterPro" id="IPR013815">
    <property type="entry name" value="ATP_grasp_subdomain_1"/>
</dbReference>
<dbReference type="InterPro" id="IPR043938">
    <property type="entry name" value="Ligase_CoA_dom"/>
</dbReference>
<dbReference type="GO" id="GO:0005524">
    <property type="term" value="F:ATP binding"/>
    <property type="evidence" value="ECO:0007669"/>
    <property type="project" value="UniProtKB-UniRule"/>
</dbReference>
<dbReference type="RefSeq" id="WP_133901755.1">
    <property type="nucleotide sequence ID" value="NZ_SOCP01000002.1"/>
</dbReference>
<dbReference type="Pfam" id="PF13607">
    <property type="entry name" value="Succ_CoA_lig"/>
    <property type="match status" value="1"/>
</dbReference>
<dbReference type="InterPro" id="IPR016102">
    <property type="entry name" value="Succinyl-CoA_synth-like"/>
</dbReference>
<keyword evidence="1" id="KW-0067">ATP-binding</keyword>
<dbReference type="AlphaFoldDB" id="A0A4R7W2Z7"/>
<dbReference type="PROSITE" id="PS50975">
    <property type="entry name" value="ATP_GRASP"/>
    <property type="match status" value="1"/>
</dbReference>
<feature type="domain" description="ATP-grasp" evidence="2">
    <location>
        <begin position="443"/>
        <end position="496"/>
    </location>
</feature>
<dbReference type="SUPFAM" id="SSF52210">
    <property type="entry name" value="Succinyl-CoA synthetase domains"/>
    <property type="match status" value="2"/>
</dbReference>
<dbReference type="InterPro" id="IPR036291">
    <property type="entry name" value="NAD(P)-bd_dom_sf"/>
</dbReference>
<dbReference type="GO" id="GO:0046872">
    <property type="term" value="F:metal ion binding"/>
    <property type="evidence" value="ECO:0007669"/>
    <property type="project" value="InterPro"/>
</dbReference>
<dbReference type="Gene3D" id="3.40.50.720">
    <property type="entry name" value="NAD(P)-binding Rossmann-like Domain"/>
    <property type="match status" value="1"/>
</dbReference>
<organism evidence="3 4">
    <name type="scientific">Actinophytocola oryzae</name>
    <dbReference type="NCBI Taxonomy" id="502181"/>
    <lineage>
        <taxon>Bacteria</taxon>
        <taxon>Bacillati</taxon>
        <taxon>Actinomycetota</taxon>
        <taxon>Actinomycetes</taxon>
        <taxon>Pseudonocardiales</taxon>
        <taxon>Pseudonocardiaceae</taxon>
    </lineage>
</organism>
<dbReference type="PANTHER" id="PTHR42793">
    <property type="entry name" value="COA BINDING DOMAIN CONTAINING PROTEIN"/>
    <property type="match status" value="1"/>
</dbReference>
<dbReference type="Gene3D" id="3.40.50.261">
    <property type="entry name" value="Succinyl-CoA synthetase domains"/>
    <property type="match status" value="2"/>
</dbReference>
<keyword evidence="4" id="KW-1185">Reference proteome</keyword>
<reference evidence="3 4" key="1">
    <citation type="submission" date="2019-03" db="EMBL/GenBank/DDBJ databases">
        <title>Genomic Encyclopedia of Archaeal and Bacterial Type Strains, Phase II (KMG-II): from individual species to whole genera.</title>
        <authorList>
            <person name="Goeker M."/>
        </authorList>
    </citation>
    <scope>NUCLEOTIDE SEQUENCE [LARGE SCALE GENOMIC DNA]</scope>
    <source>
        <strain evidence="3 4">DSM 45499</strain>
    </source>
</reference>
<comment type="caution">
    <text evidence="3">The sequence shown here is derived from an EMBL/GenBank/DDBJ whole genome shotgun (WGS) entry which is preliminary data.</text>
</comment>
<accession>A0A4R7W2Z7</accession>
<dbReference type="Pfam" id="PF19045">
    <property type="entry name" value="Ligase_CoA_2"/>
    <property type="match status" value="1"/>
</dbReference>
<dbReference type="OrthoDB" id="190266at2"/>
<dbReference type="Gene3D" id="3.30.470.20">
    <property type="entry name" value="ATP-grasp fold, B domain"/>
    <property type="match status" value="1"/>
</dbReference>
<dbReference type="InterPro" id="IPR011761">
    <property type="entry name" value="ATP-grasp"/>
</dbReference>
<evidence type="ECO:0000313" key="4">
    <source>
        <dbReference type="Proteomes" id="UP000294927"/>
    </source>
</evidence>
<dbReference type="Gene3D" id="3.30.1490.20">
    <property type="entry name" value="ATP-grasp fold, A domain"/>
    <property type="match status" value="1"/>
</dbReference>
<dbReference type="Pfam" id="PF13549">
    <property type="entry name" value="ATP-grasp_5"/>
    <property type="match status" value="1"/>
</dbReference>
<evidence type="ECO:0000313" key="3">
    <source>
        <dbReference type="EMBL" id="TDV56525.1"/>
    </source>
</evidence>
<dbReference type="GO" id="GO:0043758">
    <property type="term" value="F:acetate-CoA ligase (ADP-forming) activity"/>
    <property type="evidence" value="ECO:0007669"/>
    <property type="project" value="InterPro"/>
</dbReference>
<protein>
    <submittedName>
        <fullName evidence="3">Acyl-CoA synthetase (NDP forming)</fullName>
    </submittedName>
</protein>